<feature type="transmembrane region" description="Helical" evidence="6">
    <location>
        <begin position="65"/>
        <end position="84"/>
    </location>
</feature>
<evidence type="ECO:0000256" key="3">
    <source>
        <dbReference type="ARBA" id="ARBA00022692"/>
    </source>
</evidence>
<keyword evidence="4 6" id="KW-1133">Transmembrane helix</keyword>
<dbReference type="InterPro" id="IPR020846">
    <property type="entry name" value="MFS_dom"/>
</dbReference>
<keyword evidence="5 6" id="KW-0472">Membrane</keyword>
<dbReference type="KEGG" id="frf:LO80_07980"/>
<dbReference type="PROSITE" id="PS50850">
    <property type="entry name" value="MFS"/>
    <property type="match status" value="1"/>
</dbReference>
<keyword evidence="3 6" id="KW-0812">Transmembrane</keyword>
<feature type="transmembrane region" description="Helical" evidence="6">
    <location>
        <begin position="90"/>
        <end position="108"/>
    </location>
</feature>
<feature type="transmembrane region" description="Helical" evidence="6">
    <location>
        <begin position="202"/>
        <end position="223"/>
    </location>
</feature>
<feature type="domain" description="Major facilitator superfamily (MFS) profile" evidence="7">
    <location>
        <begin position="1"/>
        <end position="380"/>
    </location>
</feature>
<evidence type="ECO:0000256" key="1">
    <source>
        <dbReference type="ARBA" id="ARBA00004651"/>
    </source>
</evidence>
<dbReference type="PANTHER" id="PTHR43124">
    <property type="entry name" value="PURINE EFFLUX PUMP PBUE"/>
    <property type="match status" value="1"/>
</dbReference>
<proteinExistence type="predicted"/>
<dbReference type="InterPro" id="IPR011701">
    <property type="entry name" value="MFS"/>
</dbReference>
<reference evidence="8 9" key="1">
    <citation type="submission" date="2014-10" db="EMBL/GenBank/DDBJ databases">
        <title>Whole genome sequence of Francisella endociliophora strain FSC1006, isolated from a laboratory culture of the marine ciliate Euplotes raikovi.</title>
        <authorList>
            <person name="Granberg M."/>
            <person name="Backman S."/>
            <person name="Lundmark E."/>
            <person name="Nilsson E."/>
            <person name="Karlsson E."/>
            <person name="Thelaus J."/>
            <person name="Ohrman C."/>
            <person name="Larkeryd A."/>
            <person name="Stenberg P."/>
        </authorList>
    </citation>
    <scope>NUCLEOTIDE SEQUENCE [LARGE SCALE GENOMIC DNA]</scope>
    <source>
        <strain evidence="8 9">FSC1006</strain>
    </source>
</reference>
<evidence type="ECO:0000313" key="8">
    <source>
        <dbReference type="EMBL" id="AIT10328.1"/>
    </source>
</evidence>
<dbReference type="InterPro" id="IPR050189">
    <property type="entry name" value="MFS_Efflux_Transporters"/>
</dbReference>
<dbReference type="OrthoDB" id="5670831at2"/>
<organism evidence="8 9">
    <name type="scientific">Candidatus Francisella endociliophora</name>
    <dbReference type="NCBI Taxonomy" id="653937"/>
    <lineage>
        <taxon>Bacteria</taxon>
        <taxon>Pseudomonadati</taxon>
        <taxon>Pseudomonadota</taxon>
        <taxon>Gammaproteobacteria</taxon>
        <taxon>Thiotrichales</taxon>
        <taxon>Francisellaceae</taxon>
        <taxon>Francisella</taxon>
    </lineage>
</organism>
<feature type="transmembrane region" description="Helical" evidence="6">
    <location>
        <begin position="129"/>
        <end position="150"/>
    </location>
</feature>
<name>A0A097ERX2_9GAMM</name>
<dbReference type="Gene3D" id="1.20.1720.10">
    <property type="entry name" value="Multidrug resistance protein D"/>
    <property type="match status" value="1"/>
</dbReference>
<sequence>MFILLSFPILMGMTIDLFAPSLPGISSSLHISASVSKMVISLYLVGYALGNFIIGVMTDALGRKTLLRACCIGFVVSSILPTVIPNEYVLLTARFGQGFLMGAIGVVNRGIFSDTLPPEKLLKLGPTMGFLWGLGPIVGPILGGFLQELFGWKSGFYFFSIIVAILTILVFKYIPETIEKKTKPNAIKIKNDLIEVLSNKEFISLSIVMGVAYSLIISFNTLGPFLIQDIMGYSAAYFGKLAIFLGFAFLPAPIISRRLVDLFSVGKIFFSVIHLFSLLIAVFFIISFAIPNSISLLIITTMFVYFTCGSIFPLSMGRGISMFRHISGTAAAIMYFINMSITSLVSFIQSYLHAHTIIDIISIYLVLMFIIISLYWYKLKDL</sequence>
<dbReference type="Proteomes" id="UP000029672">
    <property type="component" value="Chromosome"/>
</dbReference>
<dbReference type="AlphaFoldDB" id="A0A097ERX2"/>
<evidence type="ECO:0000256" key="4">
    <source>
        <dbReference type="ARBA" id="ARBA00022989"/>
    </source>
</evidence>
<feature type="transmembrane region" description="Helical" evidence="6">
    <location>
        <begin position="326"/>
        <end position="348"/>
    </location>
</feature>
<evidence type="ECO:0000256" key="6">
    <source>
        <dbReference type="SAM" id="Phobius"/>
    </source>
</evidence>
<feature type="transmembrane region" description="Helical" evidence="6">
    <location>
        <begin position="156"/>
        <end position="174"/>
    </location>
</feature>
<dbReference type="STRING" id="1547445.LO80_07980"/>
<dbReference type="PANTHER" id="PTHR43124:SF3">
    <property type="entry name" value="CHLORAMPHENICOL EFFLUX PUMP RV0191"/>
    <property type="match status" value="1"/>
</dbReference>
<keyword evidence="9" id="KW-1185">Reference proteome</keyword>
<dbReference type="GO" id="GO:0005886">
    <property type="term" value="C:plasma membrane"/>
    <property type="evidence" value="ECO:0007669"/>
    <property type="project" value="UniProtKB-SubCell"/>
</dbReference>
<accession>A0A097ERX2</accession>
<dbReference type="InterPro" id="IPR036259">
    <property type="entry name" value="MFS_trans_sf"/>
</dbReference>
<dbReference type="EMBL" id="CP009574">
    <property type="protein sequence ID" value="AIT10328.1"/>
    <property type="molecule type" value="Genomic_DNA"/>
</dbReference>
<dbReference type="eggNOG" id="COG2814">
    <property type="taxonomic scope" value="Bacteria"/>
</dbReference>
<evidence type="ECO:0000256" key="5">
    <source>
        <dbReference type="ARBA" id="ARBA00023136"/>
    </source>
</evidence>
<feature type="transmembrane region" description="Helical" evidence="6">
    <location>
        <begin position="296"/>
        <end position="314"/>
    </location>
</feature>
<dbReference type="GO" id="GO:0022857">
    <property type="term" value="F:transmembrane transporter activity"/>
    <property type="evidence" value="ECO:0007669"/>
    <property type="project" value="InterPro"/>
</dbReference>
<feature type="transmembrane region" description="Helical" evidence="6">
    <location>
        <begin position="268"/>
        <end position="290"/>
    </location>
</feature>
<feature type="transmembrane region" description="Helical" evidence="6">
    <location>
        <begin position="354"/>
        <end position="377"/>
    </location>
</feature>
<evidence type="ECO:0000256" key="2">
    <source>
        <dbReference type="ARBA" id="ARBA00022475"/>
    </source>
</evidence>
<feature type="transmembrane region" description="Helical" evidence="6">
    <location>
        <begin position="38"/>
        <end position="58"/>
    </location>
</feature>
<gene>
    <name evidence="8" type="ORF">LO80_07980</name>
</gene>
<feature type="transmembrane region" description="Helical" evidence="6">
    <location>
        <begin position="235"/>
        <end position="256"/>
    </location>
</feature>
<protein>
    <submittedName>
        <fullName evidence="8">Multidrug transporter CflA</fullName>
    </submittedName>
</protein>
<keyword evidence="2" id="KW-1003">Cell membrane</keyword>
<comment type="subcellular location">
    <subcellularLocation>
        <location evidence="1">Cell membrane</location>
        <topology evidence="1">Multi-pass membrane protein</topology>
    </subcellularLocation>
</comment>
<evidence type="ECO:0000313" key="9">
    <source>
        <dbReference type="Proteomes" id="UP000029672"/>
    </source>
</evidence>
<dbReference type="Pfam" id="PF07690">
    <property type="entry name" value="MFS_1"/>
    <property type="match status" value="1"/>
</dbReference>
<dbReference type="SUPFAM" id="SSF103473">
    <property type="entry name" value="MFS general substrate transporter"/>
    <property type="match status" value="1"/>
</dbReference>
<evidence type="ECO:0000259" key="7">
    <source>
        <dbReference type="PROSITE" id="PS50850"/>
    </source>
</evidence>
<dbReference type="HOGENOM" id="CLU_001265_47_1_6"/>